<keyword evidence="4" id="KW-1185">Reference proteome</keyword>
<protein>
    <submittedName>
        <fullName evidence="3">Rhodanese family protein</fullName>
    </submittedName>
</protein>
<dbReference type="InterPro" id="IPR036873">
    <property type="entry name" value="Rhodanese-like_dom_sf"/>
</dbReference>
<feature type="transmembrane region" description="Helical" evidence="1">
    <location>
        <begin position="118"/>
        <end position="136"/>
    </location>
</feature>
<dbReference type="Proteomes" id="UP001444146">
    <property type="component" value="Unassembled WGS sequence"/>
</dbReference>
<dbReference type="Pfam" id="PF11127">
    <property type="entry name" value="YgaP-like_TM"/>
    <property type="match status" value="1"/>
</dbReference>
<organism evidence="3 4">
    <name type="scientific">Pseudocitrobacter cyperus</name>
    <dbReference type="NCBI Taxonomy" id="3112843"/>
    <lineage>
        <taxon>Bacteria</taxon>
        <taxon>Pseudomonadati</taxon>
        <taxon>Pseudomonadota</taxon>
        <taxon>Gammaproteobacteria</taxon>
        <taxon>Enterobacterales</taxon>
        <taxon>Enterobacteriaceae</taxon>
        <taxon>Pseudocitrobacter</taxon>
    </lineage>
</organism>
<dbReference type="PANTHER" id="PTHR43031:SF7">
    <property type="entry name" value="NITRIC OXIDE REDUCTASE FLRD-NAD(+) REDUCTASE"/>
    <property type="match status" value="1"/>
</dbReference>
<dbReference type="InterPro" id="IPR021309">
    <property type="entry name" value="YgaP-like_TM"/>
</dbReference>
<accession>A0ABV0HL52</accession>
<gene>
    <name evidence="3" type="ORF">VSR74_13210</name>
</gene>
<dbReference type="InterPro" id="IPR001763">
    <property type="entry name" value="Rhodanese-like_dom"/>
</dbReference>
<keyword evidence="1" id="KW-0472">Membrane</keyword>
<dbReference type="Gene3D" id="6.10.140.1340">
    <property type="match status" value="1"/>
</dbReference>
<evidence type="ECO:0000313" key="4">
    <source>
        <dbReference type="Proteomes" id="UP001444146"/>
    </source>
</evidence>
<comment type="caution">
    <text evidence="3">The sequence shown here is derived from an EMBL/GenBank/DDBJ whole genome shotgun (WGS) entry which is preliminary data.</text>
</comment>
<evidence type="ECO:0000259" key="2">
    <source>
        <dbReference type="PROSITE" id="PS50206"/>
    </source>
</evidence>
<keyword evidence="1" id="KW-1133">Transmembrane helix</keyword>
<proteinExistence type="predicted"/>
<dbReference type="SMART" id="SM00450">
    <property type="entry name" value="RHOD"/>
    <property type="match status" value="1"/>
</dbReference>
<dbReference type="RefSeq" id="WP_347795156.1">
    <property type="nucleotide sequence ID" value="NZ_JAYMYY010000003.1"/>
</dbReference>
<dbReference type="InterPro" id="IPR050229">
    <property type="entry name" value="GlpE_sulfurtransferase"/>
</dbReference>
<name>A0ABV0HL52_9ENTR</name>
<dbReference type="PANTHER" id="PTHR43031">
    <property type="entry name" value="FAD-DEPENDENT OXIDOREDUCTASE"/>
    <property type="match status" value="1"/>
</dbReference>
<evidence type="ECO:0000313" key="3">
    <source>
        <dbReference type="EMBL" id="MEO3990765.1"/>
    </source>
</evidence>
<dbReference type="SUPFAM" id="SSF52821">
    <property type="entry name" value="Rhodanese/Cell cycle control phosphatase"/>
    <property type="match status" value="1"/>
</dbReference>
<reference evidence="3 4" key="1">
    <citation type="submission" date="2024-01" db="EMBL/GenBank/DDBJ databases">
        <title>Pseudocitrobacter sp. Endophytic strain Cyp-38L.</title>
        <authorList>
            <person name="Amer M.A."/>
            <person name="Hamed S.M."/>
        </authorList>
    </citation>
    <scope>NUCLEOTIDE SEQUENCE [LARGE SCALE GENOMIC DNA]</scope>
    <source>
        <strain evidence="3 4">Cyp38S</strain>
    </source>
</reference>
<dbReference type="EMBL" id="JAYMYY010000003">
    <property type="protein sequence ID" value="MEO3990765.1"/>
    <property type="molecule type" value="Genomic_DNA"/>
</dbReference>
<dbReference type="Pfam" id="PF00581">
    <property type="entry name" value="Rhodanese"/>
    <property type="match status" value="1"/>
</dbReference>
<keyword evidence="1" id="KW-0812">Transmembrane</keyword>
<evidence type="ECO:0000256" key="1">
    <source>
        <dbReference type="SAM" id="Phobius"/>
    </source>
</evidence>
<sequence length="174" mass="18865">MNRPEIISPQQAMQLIRDGAMLIDIRDADEHAREHIAQARLFPLSAIESGSTLPVKAGDSVIYHCQSGNRTRSNSERLVAAAAPAEVKIMEGGLQAWKRAGLETVEDKKQPLPLMRQVQIVAGSLTLLGCILGYTVSEAFYLLSAFVGAGLTFAGISGFCGMARLLAVMPWNRR</sequence>
<dbReference type="PROSITE" id="PS50206">
    <property type="entry name" value="RHODANESE_3"/>
    <property type="match status" value="1"/>
</dbReference>
<feature type="domain" description="Rhodanese" evidence="2">
    <location>
        <begin position="16"/>
        <end position="106"/>
    </location>
</feature>
<dbReference type="Gene3D" id="3.40.250.10">
    <property type="entry name" value="Rhodanese-like domain"/>
    <property type="match status" value="1"/>
</dbReference>
<feature type="transmembrane region" description="Helical" evidence="1">
    <location>
        <begin position="142"/>
        <end position="167"/>
    </location>
</feature>